<evidence type="ECO:0000256" key="8">
    <source>
        <dbReference type="ARBA" id="ARBA00023157"/>
    </source>
</evidence>
<protein>
    <recommendedName>
        <fullName evidence="10">LRRCT domain-containing protein</fullName>
    </recommendedName>
</protein>
<dbReference type="InterPro" id="IPR000483">
    <property type="entry name" value="Cys-rich_flank_reg_C"/>
</dbReference>
<gene>
    <name evidence="11" type="ORF">DNTS_005283</name>
</gene>
<sequence>MSLAKSSQRNNQAQRTISTAEPEKIFLNISCECTPCLAEAADSDPRLLSTMLLFLVLGSVLAQGCSGCQCGSVSSGGGLQVNCSGQGLLQLPQFPASATELLLQNNQLTTIPPGMFDSLPMLRRVQLSGNPLHCDCSTLYLTHWLQMHSSTSGMPTCASPPELALKPVADLMKMDLPSCSPAPCPGWLYNLVLSLALVPLNALLLWCVRLARDSTFILGIDERHSGLEMDSLRSLRPKHRVRVRYSLGSLTTGSDEQDRPLLNMDILPQILDVLHKQHNIKIKTP</sequence>
<evidence type="ECO:0000256" key="4">
    <source>
        <dbReference type="ARBA" id="ARBA00022729"/>
    </source>
</evidence>
<keyword evidence="5" id="KW-0130">Cell adhesion</keyword>
<feature type="domain" description="LRRCT" evidence="10">
    <location>
        <begin position="130"/>
        <end position="180"/>
    </location>
</feature>
<comment type="caution">
    <text evidence="11">The sequence shown here is derived from an EMBL/GenBank/DDBJ whole genome shotgun (WGS) entry which is preliminary data.</text>
</comment>
<evidence type="ECO:0000313" key="11">
    <source>
        <dbReference type="EMBL" id="TRY98597.1"/>
    </source>
</evidence>
<reference evidence="11 12" key="1">
    <citation type="journal article" date="2019" name="Sci. Data">
        <title>Hybrid genome assembly and annotation of Danionella translucida.</title>
        <authorList>
            <person name="Kadobianskyi M."/>
            <person name="Schulze L."/>
            <person name="Schuelke M."/>
            <person name="Judkewitz B."/>
        </authorList>
    </citation>
    <scope>NUCLEOTIDE SEQUENCE [LARGE SCALE GENOMIC DNA]</scope>
    <source>
        <strain evidence="11 12">Bolton</strain>
    </source>
</reference>
<evidence type="ECO:0000259" key="10">
    <source>
        <dbReference type="SMART" id="SM00082"/>
    </source>
</evidence>
<feature type="transmembrane region" description="Helical" evidence="9">
    <location>
        <begin position="187"/>
        <end position="208"/>
    </location>
</feature>
<keyword evidence="6 9" id="KW-1133">Transmembrane helix</keyword>
<evidence type="ECO:0000256" key="9">
    <source>
        <dbReference type="SAM" id="Phobius"/>
    </source>
</evidence>
<dbReference type="InterPro" id="IPR032675">
    <property type="entry name" value="LRR_dom_sf"/>
</dbReference>
<evidence type="ECO:0000256" key="6">
    <source>
        <dbReference type="ARBA" id="ARBA00022989"/>
    </source>
</evidence>
<evidence type="ECO:0000256" key="3">
    <source>
        <dbReference type="ARBA" id="ARBA00022692"/>
    </source>
</evidence>
<evidence type="ECO:0000313" key="12">
    <source>
        <dbReference type="Proteomes" id="UP000316079"/>
    </source>
</evidence>
<comment type="subcellular location">
    <subcellularLocation>
        <location evidence="1">Membrane</location>
        <topology evidence="1">Single-pass membrane protein</topology>
    </subcellularLocation>
</comment>
<dbReference type="Proteomes" id="UP000316079">
    <property type="component" value="Unassembled WGS sequence"/>
</dbReference>
<accession>A0A553R8T4</accession>
<dbReference type="SUPFAM" id="SSF52058">
    <property type="entry name" value="L domain-like"/>
    <property type="match status" value="1"/>
</dbReference>
<dbReference type="SMART" id="SM00082">
    <property type="entry name" value="LRRCT"/>
    <property type="match status" value="1"/>
</dbReference>
<keyword evidence="12" id="KW-1185">Reference proteome</keyword>
<dbReference type="PANTHER" id="PTHR22650">
    <property type="entry name" value="GLYCOPROTEIN IB BETA"/>
    <property type="match status" value="1"/>
</dbReference>
<dbReference type="AlphaFoldDB" id="A0A553R8T4"/>
<dbReference type="OrthoDB" id="72369at2759"/>
<dbReference type="Pfam" id="PF13855">
    <property type="entry name" value="LRR_8"/>
    <property type="match status" value="1"/>
</dbReference>
<name>A0A553R8T4_9TELE</name>
<dbReference type="STRING" id="623744.A0A553R8T4"/>
<dbReference type="InterPro" id="IPR052313">
    <property type="entry name" value="GPIb-IX-V_Complex"/>
</dbReference>
<evidence type="ECO:0000256" key="5">
    <source>
        <dbReference type="ARBA" id="ARBA00022889"/>
    </source>
</evidence>
<keyword evidence="2" id="KW-0433">Leucine-rich repeat</keyword>
<dbReference type="EMBL" id="SRMA01025157">
    <property type="protein sequence ID" value="TRY98597.1"/>
    <property type="molecule type" value="Genomic_DNA"/>
</dbReference>
<organism evidence="11 12">
    <name type="scientific">Danionella cerebrum</name>
    <dbReference type="NCBI Taxonomy" id="2873325"/>
    <lineage>
        <taxon>Eukaryota</taxon>
        <taxon>Metazoa</taxon>
        <taxon>Chordata</taxon>
        <taxon>Craniata</taxon>
        <taxon>Vertebrata</taxon>
        <taxon>Euteleostomi</taxon>
        <taxon>Actinopterygii</taxon>
        <taxon>Neopterygii</taxon>
        <taxon>Teleostei</taxon>
        <taxon>Ostariophysi</taxon>
        <taxon>Cypriniformes</taxon>
        <taxon>Danionidae</taxon>
        <taxon>Danioninae</taxon>
        <taxon>Danionella</taxon>
    </lineage>
</organism>
<evidence type="ECO:0000256" key="2">
    <source>
        <dbReference type="ARBA" id="ARBA00022614"/>
    </source>
</evidence>
<keyword evidence="7 9" id="KW-0472">Membrane</keyword>
<dbReference type="Gene3D" id="3.80.10.10">
    <property type="entry name" value="Ribonuclease Inhibitor"/>
    <property type="match status" value="1"/>
</dbReference>
<evidence type="ECO:0000256" key="7">
    <source>
        <dbReference type="ARBA" id="ARBA00023136"/>
    </source>
</evidence>
<dbReference type="InterPro" id="IPR001611">
    <property type="entry name" value="Leu-rich_rpt"/>
</dbReference>
<dbReference type="PANTHER" id="PTHR22650:SF6">
    <property type="entry name" value="PLATELET GLYCOPROTEIN IX"/>
    <property type="match status" value="1"/>
</dbReference>
<evidence type="ECO:0000256" key="1">
    <source>
        <dbReference type="ARBA" id="ARBA00004167"/>
    </source>
</evidence>
<keyword evidence="8" id="KW-1015">Disulfide bond</keyword>
<keyword evidence="3 9" id="KW-0812">Transmembrane</keyword>
<proteinExistence type="predicted"/>
<keyword evidence="4" id="KW-0732">Signal</keyword>